<feature type="domain" description="N-acetyltransferase" evidence="1">
    <location>
        <begin position="34"/>
        <end position="134"/>
    </location>
</feature>
<evidence type="ECO:0000259" key="1">
    <source>
        <dbReference type="Pfam" id="PF00583"/>
    </source>
</evidence>
<dbReference type="EMBL" id="MN740114">
    <property type="protein sequence ID" value="QHT88307.1"/>
    <property type="molecule type" value="Genomic_DNA"/>
</dbReference>
<dbReference type="Pfam" id="PF00583">
    <property type="entry name" value="Acetyltransf_1"/>
    <property type="match status" value="1"/>
</dbReference>
<dbReference type="GO" id="GO:0016747">
    <property type="term" value="F:acyltransferase activity, transferring groups other than amino-acyl groups"/>
    <property type="evidence" value="ECO:0007669"/>
    <property type="project" value="InterPro"/>
</dbReference>
<organism evidence="2">
    <name type="scientific">viral metagenome</name>
    <dbReference type="NCBI Taxonomy" id="1070528"/>
    <lineage>
        <taxon>unclassified sequences</taxon>
        <taxon>metagenomes</taxon>
        <taxon>organismal metagenomes</taxon>
    </lineage>
</organism>
<reference evidence="2" key="1">
    <citation type="journal article" date="2020" name="Nature">
        <title>Giant virus diversity and host interactions through global metagenomics.</title>
        <authorList>
            <person name="Schulz F."/>
            <person name="Roux S."/>
            <person name="Paez-Espino D."/>
            <person name="Jungbluth S."/>
            <person name="Walsh D.A."/>
            <person name="Denef V.J."/>
            <person name="McMahon K.D."/>
            <person name="Konstantinidis K.T."/>
            <person name="Eloe-Fadrosh E.A."/>
            <person name="Kyrpides N.C."/>
            <person name="Woyke T."/>
        </authorList>
    </citation>
    <scope>NUCLEOTIDE SEQUENCE</scope>
    <source>
        <strain evidence="2">GVMAG-M-3300023184-50</strain>
    </source>
</reference>
<dbReference type="CDD" id="cd04301">
    <property type="entry name" value="NAT_SF"/>
    <property type="match status" value="1"/>
</dbReference>
<dbReference type="SUPFAM" id="SSF55729">
    <property type="entry name" value="Acyl-CoA N-acyltransferases (Nat)"/>
    <property type="match status" value="1"/>
</dbReference>
<dbReference type="AlphaFoldDB" id="A0A6C0I7G8"/>
<protein>
    <recommendedName>
        <fullName evidence="1">N-acetyltransferase domain-containing protein</fullName>
    </recommendedName>
</protein>
<name>A0A6C0I7G8_9ZZZZ</name>
<dbReference type="InterPro" id="IPR000182">
    <property type="entry name" value="GNAT_dom"/>
</dbReference>
<proteinExistence type="predicted"/>
<evidence type="ECO:0000313" key="2">
    <source>
        <dbReference type="EMBL" id="QHT88307.1"/>
    </source>
</evidence>
<sequence length="263" mass="30722">MWKTFPIQTTQTTNPECQSIDSAFTYKKWDEVTTCFWKDTPIKIKQWCLSLWRFHFKIMRDGMDDGDLIGYIPGQGTIIAKHGKWIGSVRSRTVGYINYLFVDASKRGGGLAQKLIETILNRARQEWINITAFLFEVRQTPPSLAQKTSHYMCRFSYVWIPFFADSDIPEWKPFLEFKEYLQSKKGFVGSYTDWRAYRKDENIIVFDSHDDIVWYSSFISLPSFDGFQTDGAYCRVFSPFGNVTVYAENIYFTPSSTTHYLLG</sequence>
<dbReference type="InterPro" id="IPR016181">
    <property type="entry name" value="Acyl_CoA_acyltransferase"/>
</dbReference>
<accession>A0A6C0I7G8</accession>
<dbReference type="Gene3D" id="3.40.630.30">
    <property type="match status" value="1"/>
</dbReference>